<accession>A0A1W2BGP1</accession>
<protein>
    <submittedName>
        <fullName evidence="5">TatD DNase family protein</fullName>
    </submittedName>
</protein>
<feature type="binding site" evidence="4">
    <location>
        <position position="8"/>
    </location>
    <ligand>
        <name>a divalent metal cation</name>
        <dbReference type="ChEBI" id="CHEBI:60240"/>
        <label>1</label>
    </ligand>
</feature>
<proteinExistence type="inferred from homology"/>
<dbReference type="GO" id="GO:0005829">
    <property type="term" value="C:cytosol"/>
    <property type="evidence" value="ECO:0007669"/>
    <property type="project" value="TreeGrafter"/>
</dbReference>
<dbReference type="EMBL" id="FWXJ01000013">
    <property type="protein sequence ID" value="SMC71910.1"/>
    <property type="molecule type" value="Genomic_DNA"/>
</dbReference>
<dbReference type="GO" id="GO:0004536">
    <property type="term" value="F:DNA nuclease activity"/>
    <property type="evidence" value="ECO:0007669"/>
    <property type="project" value="InterPro"/>
</dbReference>
<dbReference type="NCBIfam" id="TIGR00010">
    <property type="entry name" value="YchF/TatD family DNA exonuclease"/>
    <property type="match status" value="1"/>
</dbReference>
<organism evidence="5 6">
    <name type="scientific">Polynucleobacter kasalickyi</name>
    <dbReference type="NCBI Taxonomy" id="1938817"/>
    <lineage>
        <taxon>Bacteria</taxon>
        <taxon>Pseudomonadati</taxon>
        <taxon>Pseudomonadota</taxon>
        <taxon>Betaproteobacteria</taxon>
        <taxon>Burkholderiales</taxon>
        <taxon>Burkholderiaceae</taxon>
        <taxon>Polynucleobacter</taxon>
    </lineage>
</organism>
<dbReference type="GO" id="GO:0016788">
    <property type="term" value="F:hydrolase activity, acting on ester bonds"/>
    <property type="evidence" value="ECO:0007669"/>
    <property type="project" value="InterPro"/>
</dbReference>
<dbReference type="InterPro" id="IPR032466">
    <property type="entry name" value="Metal_Hydrolase"/>
</dbReference>
<dbReference type="PROSITE" id="PS01137">
    <property type="entry name" value="TATD_1"/>
    <property type="match status" value="1"/>
</dbReference>
<evidence type="ECO:0000256" key="3">
    <source>
        <dbReference type="ARBA" id="ARBA00022801"/>
    </source>
</evidence>
<dbReference type="PANTHER" id="PTHR46124">
    <property type="entry name" value="D-AMINOACYL-TRNA DEACYLASE"/>
    <property type="match status" value="1"/>
</dbReference>
<dbReference type="FunFam" id="3.20.20.140:FF:000005">
    <property type="entry name" value="TatD family hydrolase"/>
    <property type="match status" value="1"/>
</dbReference>
<dbReference type="Pfam" id="PF01026">
    <property type="entry name" value="TatD_DNase"/>
    <property type="match status" value="1"/>
</dbReference>
<dbReference type="InterPro" id="IPR018228">
    <property type="entry name" value="DNase_TatD-rel_CS"/>
</dbReference>
<feature type="binding site" evidence="4">
    <location>
        <position position="156"/>
    </location>
    <ligand>
        <name>a divalent metal cation</name>
        <dbReference type="ChEBI" id="CHEBI:60240"/>
        <label>2</label>
    </ligand>
</feature>
<comment type="similarity">
    <text evidence="1">Belongs to the metallo-dependent hydrolases superfamily. TatD-type hydrolase family.</text>
</comment>
<dbReference type="Gene3D" id="3.20.20.140">
    <property type="entry name" value="Metal-dependent hydrolases"/>
    <property type="match status" value="1"/>
</dbReference>
<dbReference type="InterPro" id="IPR001130">
    <property type="entry name" value="TatD-like"/>
</dbReference>
<gene>
    <name evidence="5" type="ORF">SAMN06296008_11326</name>
</gene>
<keyword evidence="2 4" id="KW-0479">Metal-binding</keyword>
<dbReference type="PANTHER" id="PTHR46124:SF2">
    <property type="entry name" value="D-AMINOACYL-TRNA DEACYLASE"/>
    <property type="match status" value="1"/>
</dbReference>
<reference evidence="5 6" key="1">
    <citation type="submission" date="2017-04" db="EMBL/GenBank/DDBJ databases">
        <authorList>
            <person name="Afonso C.L."/>
            <person name="Miller P.J."/>
            <person name="Scott M.A."/>
            <person name="Spackman E."/>
            <person name="Goraichik I."/>
            <person name="Dimitrov K.M."/>
            <person name="Suarez D.L."/>
            <person name="Swayne D.E."/>
        </authorList>
    </citation>
    <scope>NUCLEOTIDE SEQUENCE [LARGE SCALE GENOMIC DNA]</scope>
    <source>
        <strain evidence="5 6">VK13</strain>
    </source>
</reference>
<feature type="binding site" evidence="4">
    <location>
        <position position="206"/>
    </location>
    <ligand>
        <name>a divalent metal cation</name>
        <dbReference type="ChEBI" id="CHEBI:60240"/>
        <label>1</label>
    </ligand>
</feature>
<feature type="binding site" evidence="4">
    <location>
        <position position="91"/>
    </location>
    <ligand>
        <name>a divalent metal cation</name>
        <dbReference type="ChEBI" id="CHEBI:60240"/>
        <label>1</label>
    </ligand>
</feature>
<name>A0A1W2BGP1_9BURK</name>
<feature type="binding site" evidence="4">
    <location>
        <position position="6"/>
    </location>
    <ligand>
        <name>a divalent metal cation</name>
        <dbReference type="ChEBI" id="CHEBI:60240"/>
        <label>1</label>
    </ligand>
</feature>
<dbReference type="GO" id="GO:0046872">
    <property type="term" value="F:metal ion binding"/>
    <property type="evidence" value="ECO:0007669"/>
    <property type="project" value="UniProtKB-KW"/>
</dbReference>
<evidence type="ECO:0000313" key="6">
    <source>
        <dbReference type="Proteomes" id="UP000192708"/>
    </source>
</evidence>
<keyword evidence="3" id="KW-0378">Hydrolase</keyword>
<dbReference type="CDD" id="cd01310">
    <property type="entry name" value="TatD_DNAse"/>
    <property type="match status" value="1"/>
</dbReference>
<evidence type="ECO:0000256" key="1">
    <source>
        <dbReference type="ARBA" id="ARBA00009275"/>
    </source>
</evidence>
<keyword evidence="6" id="KW-1185">Reference proteome</keyword>
<evidence type="ECO:0000313" key="5">
    <source>
        <dbReference type="EMBL" id="SMC71910.1"/>
    </source>
</evidence>
<dbReference type="InterPro" id="IPR015991">
    <property type="entry name" value="TatD/YcfH-like"/>
</dbReference>
<dbReference type="RefSeq" id="WP_084284983.1">
    <property type="nucleotide sequence ID" value="NZ_FWXJ01000013.1"/>
</dbReference>
<dbReference type="OrthoDB" id="9810005at2"/>
<evidence type="ECO:0000256" key="2">
    <source>
        <dbReference type="ARBA" id="ARBA00022723"/>
    </source>
</evidence>
<feature type="binding site" evidence="4">
    <location>
        <position position="131"/>
    </location>
    <ligand>
        <name>a divalent metal cation</name>
        <dbReference type="ChEBI" id="CHEBI:60240"/>
        <label>2</label>
    </ligand>
</feature>
<dbReference type="AlphaFoldDB" id="A0A1W2BGP1"/>
<dbReference type="Proteomes" id="UP000192708">
    <property type="component" value="Unassembled WGS sequence"/>
</dbReference>
<sequence length="259" mass="29669">MFIDSHCHLDFPEFTNRLPEVLALMEKQLVTKALCISVDMPDFPKVLALAHEYPHLFATVGVHPDYEDTPEPSFEWLVEQSKDPKVIGIGETGLDYYRMAHKPYEELEWQRDRFRTHIEASKVTNKPLIIHTRQSSDDTIAILKESGQHQVKGVMHCFTENKEVAKQALDLGFYISFSGIVTFKNALEIKETCKYVPFDRILIETDSPYLAPVPHRGKTNEPGFVSFVASYISQLKESNVEEVGRITSNNFYQLFNVSP</sequence>
<evidence type="ECO:0000256" key="4">
    <source>
        <dbReference type="PIRSR" id="PIRSR005902-1"/>
    </source>
</evidence>
<dbReference type="STRING" id="1938817.SAMN06296008_11326"/>
<dbReference type="PIRSF" id="PIRSF005902">
    <property type="entry name" value="DNase_TatD"/>
    <property type="match status" value="1"/>
</dbReference>
<dbReference type="SUPFAM" id="SSF51556">
    <property type="entry name" value="Metallo-dependent hydrolases"/>
    <property type="match status" value="1"/>
</dbReference>